<evidence type="ECO:0000313" key="2">
    <source>
        <dbReference type="EMBL" id="KAF2102376.1"/>
    </source>
</evidence>
<proteinExistence type="predicted"/>
<sequence length="156" mass="16642">MVGISGLLKFSALFLLSVGINHAAAQSDDDGDIINCVPAGRFGKAIDNKKAEAIVDEYFRLICQSNADAPFSLKAFEGVDVTFDGLLLTFVNEEDSVATPPNCGETVDDFKKLLAKCFSGKTRSVKGNLIETAGGLGRSNYVIESLPLALEELQHA</sequence>
<feature type="signal peptide" evidence="1">
    <location>
        <begin position="1"/>
        <end position="25"/>
    </location>
</feature>
<evidence type="ECO:0000313" key="3">
    <source>
        <dbReference type="Proteomes" id="UP000799772"/>
    </source>
</evidence>
<protein>
    <recommendedName>
        <fullName evidence="4">Secreted protein</fullName>
    </recommendedName>
</protein>
<dbReference type="EMBL" id="ML978122">
    <property type="protein sequence ID" value="KAF2102376.1"/>
    <property type="molecule type" value="Genomic_DNA"/>
</dbReference>
<name>A0A9P4IQG8_9PEZI</name>
<dbReference type="Proteomes" id="UP000799772">
    <property type="component" value="Unassembled WGS sequence"/>
</dbReference>
<organism evidence="2 3">
    <name type="scientific">Rhizodiscina lignyota</name>
    <dbReference type="NCBI Taxonomy" id="1504668"/>
    <lineage>
        <taxon>Eukaryota</taxon>
        <taxon>Fungi</taxon>
        <taxon>Dikarya</taxon>
        <taxon>Ascomycota</taxon>
        <taxon>Pezizomycotina</taxon>
        <taxon>Dothideomycetes</taxon>
        <taxon>Pleosporomycetidae</taxon>
        <taxon>Aulographales</taxon>
        <taxon>Rhizodiscinaceae</taxon>
        <taxon>Rhizodiscina</taxon>
    </lineage>
</organism>
<dbReference type="OrthoDB" id="4141343at2759"/>
<reference evidence="2" key="1">
    <citation type="journal article" date="2020" name="Stud. Mycol.">
        <title>101 Dothideomycetes genomes: a test case for predicting lifestyles and emergence of pathogens.</title>
        <authorList>
            <person name="Haridas S."/>
            <person name="Albert R."/>
            <person name="Binder M."/>
            <person name="Bloem J."/>
            <person name="Labutti K."/>
            <person name="Salamov A."/>
            <person name="Andreopoulos B."/>
            <person name="Baker S."/>
            <person name="Barry K."/>
            <person name="Bills G."/>
            <person name="Bluhm B."/>
            <person name="Cannon C."/>
            <person name="Castanera R."/>
            <person name="Culley D."/>
            <person name="Daum C."/>
            <person name="Ezra D."/>
            <person name="Gonzalez J."/>
            <person name="Henrissat B."/>
            <person name="Kuo A."/>
            <person name="Liang C."/>
            <person name="Lipzen A."/>
            <person name="Lutzoni F."/>
            <person name="Magnuson J."/>
            <person name="Mondo S."/>
            <person name="Nolan M."/>
            <person name="Ohm R."/>
            <person name="Pangilinan J."/>
            <person name="Park H.-J."/>
            <person name="Ramirez L."/>
            <person name="Alfaro M."/>
            <person name="Sun H."/>
            <person name="Tritt A."/>
            <person name="Yoshinaga Y."/>
            <person name="Zwiers L.-H."/>
            <person name="Turgeon B."/>
            <person name="Goodwin S."/>
            <person name="Spatafora J."/>
            <person name="Crous P."/>
            <person name="Grigoriev I."/>
        </authorList>
    </citation>
    <scope>NUCLEOTIDE SEQUENCE</scope>
    <source>
        <strain evidence="2">CBS 133067</strain>
    </source>
</reference>
<keyword evidence="3" id="KW-1185">Reference proteome</keyword>
<feature type="chain" id="PRO_5040314594" description="Secreted protein" evidence="1">
    <location>
        <begin position="26"/>
        <end position="156"/>
    </location>
</feature>
<evidence type="ECO:0000256" key="1">
    <source>
        <dbReference type="SAM" id="SignalP"/>
    </source>
</evidence>
<accession>A0A9P4IQG8</accession>
<evidence type="ECO:0008006" key="4">
    <source>
        <dbReference type="Google" id="ProtNLM"/>
    </source>
</evidence>
<keyword evidence="1" id="KW-0732">Signal</keyword>
<dbReference type="AlphaFoldDB" id="A0A9P4IQG8"/>
<comment type="caution">
    <text evidence="2">The sequence shown here is derived from an EMBL/GenBank/DDBJ whole genome shotgun (WGS) entry which is preliminary data.</text>
</comment>
<gene>
    <name evidence="2" type="ORF">NA57DRAFT_51957</name>
</gene>